<dbReference type="InterPro" id="IPR050406">
    <property type="entry name" value="FGGY_Carb_Kinase"/>
</dbReference>
<sequence length="497" mass="52248">MYIGIDLGTSELKALLLDERHRVLASIGEPLTVQQPQPLWREQDPADWWAACDRALARLQAWQPAAMARVRAIGLSGQMHGAVLIDAKDEVLRPAILWNDGRSGAECAELERRVPDLHRIAGNLAMPGFTAPKLLWVARHEPAVFARVDGVLLPKDWLRLQLSGERVGEMSDAAGTLWLDVAGRCWSHELLGACGLRESQMPRLVEGSQVSARLKPELAARWGLPADVVIAGGGGDNAASAIGMGVVEPGQGFVSLGTSGVIFVAGAGFRPNPAQAVHAFCHALPGRWHQMSVMLSAAASLRWVTRLLGRADEATLLAEVAQLTPAQRAGAPVFLPYLNGERTPHNNPHAQGVFCGLHAGHGAAELGYAVIEGVGFGLADGWQALNADGGAVAPALSLVGGGARSPLWAQLLTSLLRVPLLTHSGGEAGGALGAARLGWLADLDAQGVAEASALATVCPPPPVAARYVPDADEAARLAPRYERFGALYRALAPGFSA</sequence>
<dbReference type="NCBIfam" id="TIGR01312">
    <property type="entry name" value="XylB"/>
    <property type="match status" value="1"/>
</dbReference>
<gene>
    <name evidence="8 10 13" type="primary">xylB</name>
    <name evidence="13" type="ORF">AACH11_11645</name>
</gene>
<evidence type="ECO:0000313" key="14">
    <source>
        <dbReference type="Proteomes" id="UP001368500"/>
    </source>
</evidence>
<evidence type="ECO:0000256" key="8">
    <source>
        <dbReference type="HAMAP-Rule" id="MF_02220"/>
    </source>
</evidence>
<organism evidence="13 14">
    <name type="scientific">Pseudaquabacterium rugosum</name>
    <dbReference type="NCBI Taxonomy" id="2984194"/>
    <lineage>
        <taxon>Bacteria</taxon>
        <taxon>Pseudomonadati</taxon>
        <taxon>Pseudomonadota</taxon>
        <taxon>Betaproteobacteria</taxon>
        <taxon>Burkholderiales</taxon>
        <taxon>Sphaerotilaceae</taxon>
        <taxon>Pseudaquabacterium</taxon>
    </lineage>
</organism>
<keyword evidence="6 8" id="KW-0067">ATP-binding</keyword>
<dbReference type="SUPFAM" id="SSF53067">
    <property type="entry name" value="Actin-like ATPase domain"/>
    <property type="match status" value="2"/>
</dbReference>
<dbReference type="InterPro" id="IPR006000">
    <property type="entry name" value="Xylulokinase"/>
</dbReference>
<dbReference type="PANTHER" id="PTHR43095">
    <property type="entry name" value="SUGAR KINASE"/>
    <property type="match status" value="1"/>
</dbReference>
<keyword evidence="2 8" id="KW-0859">Xylose metabolism</keyword>
<dbReference type="Pfam" id="PF00370">
    <property type="entry name" value="FGGY_N"/>
    <property type="match status" value="1"/>
</dbReference>
<dbReference type="InterPro" id="IPR018485">
    <property type="entry name" value="FGGY_C"/>
</dbReference>
<accession>A0ABU9BD37</accession>
<evidence type="ECO:0000256" key="1">
    <source>
        <dbReference type="ARBA" id="ARBA00009156"/>
    </source>
</evidence>
<comment type="catalytic activity">
    <reaction evidence="8 10">
        <text>D-xylulose + ATP = D-xylulose 5-phosphate + ADP + H(+)</text>
        <dbReference type="Rhea" id="RHEA:10964"/>
        <dbReference type="ChEBI" id="CHEBI:15378"/>
        <dbReference type="ChEBI" id="CHEBI:17140"/>
        <dbReference type="ChEBI" id="CHEBI:30616"/>
        <dbReference type="ChEBI" id="CHEBI:57737"/>
        <dbReference type="ChEBI" id="CHEBI:456216"/>
        <dbReference type="EC" id="2.7.1.17"/>
    </reaction>
</comment>
<dbReference type="RefSeq" id="WP_341374400.1">
    <property type="nucleotide sequence ID" value="NZ_JBBUTF010000009.1"/>
</dbReference>
<comment type="caution">
    <text evidence="13">The sequence shown here is derived from an EMBL/GenBank/DDBJ whole genome shotgun (WGS) entry which is preliminary data.</text>
</comment>
<evidence type="ECO:0000256" key="2">
    <source>
        <dbReference type="ARBA" id="ARBA00022629"/>
    </source>
</evidence>
<feature type="domain" description="Carbohydrate kinase FGGY C-terminal" evidence="12">
    <location>
        <begin position="253"/>
        <end position="439"/>
    </location>
</feature>
<dbReference type="InterPro" id="IPR043129">
    <property type="entry name" value="ATPase_NBD"/>
</dbReference>
<evidence type="ECO:0000259" key="12">
    <source>
        <dbReference type="Pfam" id="PF02782"/>
    </source>
</evidence>
<protein>
    <recommendedName>
        <fullName evidence="8 10">Xylulose kinase</fullName>
        <shortName evidence="8 10">Xylulokinase</shortName>
        <ecNumber evidence="8 10">2.7.1.17</ecNumber>
    </recommendedName>
</protein>
<dbReference type="Pfam" id="PF02782">
    <property type="entry name" value="FGGY_C"/>
    <property type="match status" value="1"/>
</dbReference>
<feature type="active site" description="Proton acceptor" evidence="8">
    <location>
        <position position="236"/>
    </location>
</feature>
<feature type="domain" description="Carbohydrate kinase FGGY N-terminal" evidence="11">
    <location>
        <begin position="1"/>
        <end position="243"/>
    </location>
</feature>
<comment type="similarity">
    <text evidence="1 8 9">Belongs to the FGGY kinase family.</text>
</comment>
<dbReference type="CDD" id="cd07808">
    <property type="entry name" value="ASKHA_NBD_FGGY_EcXK-like"/>
    <property type="match status" value="1"/>
</dbReference>
<dbReference type="PROSITE" id="PS00445">
    <property type="entry name" value="FGGY_KINASES_2"/>
    <property type="match status" value="1"/>
</dbReference>
<dbReference type="Proteomes" id="UP001368500">
    <property type="component" value="Unassembled WGS sequence"/>
</dbReference>
<evidence type="ECO:0000256" key="10">
    <source>
        <dbReference type="RuleBase" id="RU364073"/>
    </source>
</evidence>
<dbReference type="EC" id="2.7.1.17" evidence="8 10"/>
<dbReference type="PROSITE" id="PS00933">
    <property type="entry name" value="FGGY_KINASES_1"/>
    <property type="match status" value="1"/>
</dbReference>
<reference evidence="13 14" key="1">
    <citation type="submission" date="2024-04" db="EMBL/GenBank/DDBJ databases">
        <title>Novel species of the genus Ideonella isolated from streams.</title>
        <authorList>
            <person name="Lu H."/>
        </authorList>
    </citation>
    <scope>NUCLEOTIDE SEQUENCE [LARGE SCALE GENOMIC DNA]</scope>
    <source>
        <strain evidence="13 14">BYS139W</strain>
    </source>
</reference>
<name>A0ABU9BD37_9BURK</name>
<dbReference type="GO" id="GO:0004856">
    <property type="term" value="F:D-xylulokinase activity"/>
    <property type="evidence" value="ECO:0007669"/>
    <property type="project" value="UniProtKB-EC"/>
</dbReference>
<keyword evidence="5 8" id="KW-0418">Kinase</keyword>
<feature type="site" description="Important for activity" evidence="8">
    <location>
        <position position="6"/>
    </location>
</feature>
<evidence type="ECO:0000256" key="4">
    <source>
        <dbReference type="ARBA" id="ARBA00022741"/>
    </source>
</evidence>
<evidence type="ECO:0000313" key="13">
    <source>
        <dbReference type="EMBL" id="MEK8026615.1"/>
    </source>
</evidence>
<keyword evidence="4 8" id="KW-0547">Nucleotide-binding</keyword>
<dbReference type="Gene3D" id="3.30.420.40">
    <property type="match status" value="2"/>
</dbReference>
<dbReference type="InterPro" id="IPR018483">
    <property type="entry name" value="Carb_kinase_FGGY_CS"/>
</dbReference>
<dbReference type="HAMAP" id="MF_02220">
    <property type="entry name" value="XylB"/>
    <property type="match status" value="1"/>
</dbReference>
<evidence type="ECO:0000256" key="6">
    <source>
        <dbReference type="ARBA" id="ARBA00022840"/>
    </source>
</evidence>
<evidence type="ECO:0000256" key="5">
    <source>
        <dbReference type="ARBA" id="ARBA00022777"/>
    </source>
</evidence>
<evidence type="ECO:0000256" key="3">
    <source>
        <dbReference type="ARBA" id="ARBA00022679"/>
    </source>
</evidence>
<keyword evidence="7 8" id="KW-0119">Carbohydrate metabolism</keyword>
<dbReference type="InterPro" id="IPR018484">
    <property type="entry name" value="FGGY_N"/>
</dbReference>
<evidence type="ECO:0000256" key="7">
    <source>
        <dbReference type="ARBA" id="ARBA00023277"/>
    </source>
</evidence>
<keyword evidence="14" id="KW-1185">Reference proteome</keyword>
<keyword evidence="3 8" id="KW-0808">Transferase</keyword>
<dbReference type="InterPro" id="IPR000577">
    <property type="entry name" value="Carb_kinase_FGGY"/>
</dbReference>
<feature type="binding site" evidence="8">
    <location>
        <begin position="79"/>
        <end position="80"/>
    </location>
    <ligand>
        <name>substrate</name>
    </ligand>
</feature>
<evidence type="ECO:0000256" key="9">
    <source>
        <dbReference type="RuleBase" id="RU003733"/>
    </source>
</evidence>
<dbReference type="PIRSF" id="PIRSF000538">
    <property type="entry name" value="GlpK"/>
    <property type="match status" value="1"/>
</dbReference>
<evidence type="ECO:0000259" key="11">
    <source>
        <dbReference type="Pfam" id="PF00370"/>
    </source>
</evidence>
<dbReference type="EMBL" id="JBBUTF010000009">
    <property type="protein sequence ID" value="MEK8026615.1"/>
    <property type="molecule type" value="Genomic_DNA"/>
</dbReference>
<proteinExistence type="inferred from homology"/>
<comment type="function">
    <text evidence="8">Catalyzes the phosphorylation of D-xylulose to D-xylulose 5-phosphate.</text>
</comment>
<dbReference type="PANTHER" id="PTHR43095:SF6">
    <property type="entry name" value="XYLULOSE KINASE"/>
    <property type="match status" value="1"/>
</dbReference>